<keyword evidence="5 8" id="KW-0255">Endonuclease</keyword>
<dbReference type="EMBL" id="JAACQH010000093">
    <property type="protein sequence ID" value="NCS91622.1"/>
    <property type="molecule type" value="Genomic_DNA"/>
</dbReference>
<dbReference type="InterPro" id="IPR007581">
    <property type="entry name" value="Endonuclease-V"/>
</dbReference>
<organism evidence="8 9">
    <name type="scientific">Candidatus Altarchaeum hamiconexum</name>
    <dbReference type="NCBI Taxonomy" id="1803513"/>
    <lineage>
        <taxon>Archaea</taxon>
        <taxon>Candidatus Altarchaeota</taxon>
        <taxon>Candidatus Altiarchaeia</taxon>
        <taxon>Candidatus Altarchaeales</taxon>
        <taxon>Candidatus Altarchaeaceae</taxon>
        <taxon>Candidatus Altarchaeum</taxon>
    </lineage>
</organism>
<evidence type="ECO:0000256" key="6">
    <source>
        <dbReference type="ARBA" id="ARBA00022801"/>
    </source>
</evidence>
<evidence type="ECO:0000313" key="8">
    <source>
        <dbReference type="EMBL" id="NCS91622.1"/>
    </source>
</evidence>
<dbReference type="Proteomes" id="UP000738826">
    <property type="component" value="Unassembled WGS sequence"/>
</dbReference>
<comment type="caution">
    <text evidence="8">The sequence shown here is derived from an EMBL/GenBank/DDBJ whole genome shotgun (WGS) entry which is preliminary data.</text>
</comment>
<dbReference type="Gene3D" id="3.30.2170.10">
    <property type="entry name" value="archaeoglobus fulgidus dsm 4304 superfamily"/>
    <property type="match status" value="1"/>
</dbReference>
<keyword evidence="3" id="KW-0963">Cytoplasm</keyword>
<evidence type="ECO:0000256" key="2">
    <source>
        <dbReference type="ARBA" id="ARBA00004496"/>
    </source>
</evidence>
<dbReference type="EMBL" id="JAACVF010000116">
    <property type="protein sequence ID" value="NCN65289.1"/>
    <property type="molecule type" value="Genomic_DNA"/>
</dbReference>
<dbReference type="AlphaFoldDB" id="A0A8J8CKQ2"/>
<keyword evidence="6" id="KW-0378">Hydrolase</keyword>
<gene>
    <name evidence="8" type="ORF">GW779_04325</name>
    <name evidence="7" type="ORF">GW910_04415</name>
</gene>
<name>A0A8J8CKQ2_9ARCH</name>
<evidence type="ECO:0000256" key="3">
    <source>
        <dbReference type="ARBA" id="ARBA00022490"/>
    </source>
</evidence>
<comment type="subcellular location">
    <subcellularLocation>
        <location evidence="2">Cytoplasm</location>
    </subcellularLocation>
</comment>
<dbReference type="GO" id="GO:0003727">
    <property type="term" value="F:single-stranded RNA binding"/>
    <property type="evidence" value="ECO:0007669"/>
    <property type="project" value="TreeGrafter"/>
</dbReference>
<evidence type="ECO:0000313" key="9">
    <source>
        <dbReference type="Proteomes" id="UP000738826"/>
    </source>
</evidence>
<evidence type="ECO:0000256" key="5">
    <source>
        <dbReference type="ARBA" id="ARBA00022759"/>
    </source>
</evidence>
<proteinExistence type="predicted"/>
<dbReference type="Proteomes" id="UP000768163">
    <property type="component" value="Unassembled WGS sequence"/>
</dbReference>
<sequence>MKNTDLGALTSGNKIFSARICVKFPYILTYLSFREIPIIEKLIESAINSGIEKSKILLMTDGNGILHPNGIGIASHIGVELDIATIGVAKGLLCGETVNKEIFINGKLAGKKIGKIYVSPGHKISLNTAVSVVKKFLKYSIPEPIRLAHIYANEIKNKNQITSKS</sequence>
<accession>A0A8J8CKQ2</accession>
<dbReference type="GO" id="GO:0016891">
    <property type="term" value="F:RNA endonuclease activity producing 5'-phosphomonoesters, hydrolytic mechanism"/>
    <property type="evidence" value="ECO:0007669"/>
    <property type="project" value="TreeGrafter"/>
</dbReference>
<dbReference type="GO" id="GO:0006281">
    <property type="term" value="P:DNA repair"/>
    <property type="evidence" value="ECO:0007669"/>
    <property type="project" value="InterPro"/>
</dbReference>
<evidence type="ECO:0000313" key="7">
    <source>
        <dbReference type="EMBL" id="NCN65289.1"/>
    </source>
</evidence>
<dbReference type="Pfam" id="PF04493">
    <property type="entry name" value="Endonuclease_5"/>
    <property type="match status" value="1"/>
</dbReference>
<dbReference type="GO" id="GO:0043737">
    <property type="term" value="F:deoxyribonuclease V activity"/>
    <property type="evidence" value="ECO:0007669"/>
    <property type="project" value="UniProtKB-EC"/>
</dbReference>
<dbReference type="PANTHER" id="PTHR28511">
    <property type="entry name" value="ENDONUCLEASE V"/>
    <property type="match status" value="1"/>
</dbReference>
<reference evidence="8" key="1">
    <citation type="submission" date="2019-11" db="EMBL/GenBank/DDBJ databases">
        <title>Lipid analysis of CO2-rich subsurface aquifers suggests an autotrophy-based deep biosphere with lysolipids enriched in CPR bacteria.</title>
        <authorList>
            <person name="Probst A.J."/>
            <person name="Elling F.J."/>
            <person name="Castelle C.J."/>
            <person name="Zhu Q."/>
            <person name="Elvert M."/>
            <person name="Birarda G."/>
            <person name="Holman H.-Y."/>
            <person name="Lane K.R."/>
            <person name="Ladd B."/>
            <person name="Ryan M.C."/>
            <person name="Woyke T."/>
            <person name="Hinrichs K.-U."/>
            <person name="Banfield J.F."/>
        </authorList>
    </citation>
    <scope>NUCLEOTIDE SEQUENCE</scope>
    <source>
        <strain evidence="7">CG_2015-01_33_1645</strain>
        <strain evidence="8">CG_2015-04_33_537</strain>
    </source>
</reference>
<dbReference type="GO" id="GO:0005737">
    <property type="term" value="C:cytoplasm"/>
    <property type="evidence" value="ECO:0007669"/>
    <property type="project" value="UniProtKB-SubCell"/>
</dbReference>
<comment type="catalytic activity">
    <reaction evidence="1">
        <text>Endonucleolytic cleavage at apurinic or apyrimidinic sites to products with a 5'-phosphate.</text>
        <dbReference type="EC" id="3.1.21.7"/>
    </reaction>
</comment>
<keyword evidence="4" id="KW-0540">Nuclease</keyword>
<dbReference type="PANTHER" id="PTHR28511:SF1">
    <property type="entry name" value="ENDONUCLEASE V"/>
    <property type="match status" value="1"/>
</dbReference>
<protein>
    <submittedName>
        <fullName evidence="8">Endonuclease V</fullName>
    </submittedName>
</protein>
<evidence type="ECO:0000256" key="1">
    <source>
        <dbReference type="ARBA" id="ARBA00001835"/>
    </source>
</evidence>
<evidence type="ECO:0000256" key="4">
    <source>
        <dbReference type="ARBA" id="ARBA00022722"/>
    </source>
</evidence>